<reference evidence="1" key="1">
    <citation type="submission" date="2021-08" db="EMBL/GenBank/DDBJ databases">
        <title>The first chromosome-level gecko genome reveals the dynamic sex chromosomes of Neotropical dwarf geckos (Sphaerodactylidae: Sphaerodactylus).</title>
        <authorList>
            <person name="Pinto B.J."/>
            <person name="Keating S.E."/>
            <person name="Gamble T."/>
        </authorList>
    </citation>
    <scope>NUCLEOTIDE SEQUENCE</scope>
    <source>
        <strain evidence="1">TG3544</strain>
    </source>
</reference>
<organism evidence="1 2">
    <name type="scientific">Sphaerodactylus townsendi</name>
    <dbReference type="NCBI Taxonomy" id="933632"/>
    <lineage>
        <taxon>Eukaryota</taxon>
        <taxon>Metazoa</taxon>
        <taxon>Chordata</taxon>
        <taxon>Craniata</taxon>
        <taxon>Vertebrata</taxon>
        <taxon>Euteleostomi</taxon>
        <taxon>Lepidosauria</taxon>
        <taxon>Squamata</taxon>
        <taxon>Bifurcata</taxon>
        <taxon>Gekkota</taxon>
        <taxon>Sphaerodactylidae</taxon>
        <taxon>Sphaerodactylus</taxon>
    </lineage>
</organism>
<proteinExistence type="predicted"/>
<comment type="caution">
    <text evidence="1">The sequence shown here is derived from an EMBL/GenBank/DDBJ whole genome shotgun (WGS) entry which is preliminary data.</text>
</comment>
<protein>
    <submittedName>
        <fullName evidence="1">Uncharacterized protein</fullName>
    </submittedName>
</protein>
<sequence length="153" mass="16806">MPNSILPAPLGPRISQPHSAGQPDNVNHLESGYCLTGNLTVSHIYHCPIKAFTAMDDDASGGDNNSNAGSDEQAQVTAAPATTTLGTVKVQIQTTATPGQRFSWEPPSHTSSHCVSWMGAVPKLRWDDMRDKLLEIERRDPIYMSWEKEWADF</sequence>
<dbReference type="EMBL" id="CM037617">
    <property type="protein sequence ID" value="KAH8005400.1"/>
    <property type="molecule type" value="Genomic_DNA"/>
</dbReference>
<keyword evidence="2" id="KW-1185">Reference proteome</keyword>
<name>A0ACB8FIQ3_9SAUR</name>
<dbReference type="Proteomes" id="UP000827872">
    <property type="component" value="Linkage Group LG04"/>
</dbReference>
<accession>A0ACB8FIQ3</accession>
<evidence type="ECO:0000313" key="2">
    <source>
        <dbReference type="Proteomes" id="UP000827872"/>
    </source>
</evidence>
<evidence type="ECO:0000313" key="1">
    <source>
        <dbReference type="EMBL" id="KAH8005400.1"/>
    </source>
</evidence>
<gene>
    <name evidence="1" type="ORF">K3G42_027064</name>
</gene>